<dbReference type="SUPFAM" id="SSF52467">
    <property type="entry name" value="DHS-like NAD/FAD-binding domain"/>
    <property type="match status" value="1"/>
</dbReference>
<dbReference type="Gene3D" id="3.30.1600.10">
    <property type="entry name" value="SIR2/SIRT2 'Small Domain"/>
    <property type="match status" value="1"/>
</dbReference>
<dbReference type="InterPro" id="IPR026590">
    <property type="entry name" value="Ssirtuin_cat_dom"/>
</dbReference>
<dbReference type="AlphaFoldDB" id="A0A366XUU8"/>
<keyword evidence="7" id="KW-1185">Reference proteome</keyword>
<accession>A0A366XUU8</accession>
<protein>
    <recommendedName>
        <fullName evidence="1">protein acetyllysine N-acetyltransferase</fullName>
        <ecNumber evidence="1">2.3.1.286</ecNumber>
    </recommendedName>
</protein>
<evidence type="ECO:0000256" key="2">
    <source>
        <dbReference type="ARBA" id="ARBA00022679"/>
    </source>
</evidence>
<evidence type="ECO:0000259" key="5">
    <source>
        <dbReference type="PROSITE" id="PS50305"/>
    </source>
</evidence>
<dbReference type="OrthoDB" id="9800582at2"/>
<dbReference type="InterPro" id="IPR003000">
    <property type="entry name" value="Sirtuin"/>
</dbReference>
<evidence type="ECO:0000313" key="7">
    <source>
        <dbReference type="Proteomes" id="UP000253314"/>
    </source>
</evidence>
<gene>
    <name evidence="6" type="ORF">DS031_19620</name>
</gene>
<feature type="domain" description="Deacetylase sirtuin-type" evidence="5">
    <location>
        <begin position="1"/>
        <end position="79"/>
    </location>
</feature>
<dbReference type="EC" id="2.3.1.286" evidence="1"/>
<dbReference type="GO" id="GO:0070403">
    <property type="term" value="F:NAD+ binding"/>
    <property type="evidence" value="ECO:0007669"/>
    <property type="project" value="InterPro"/>
</dbReference>
<comment type="caution">
    <text evidence="6">The sequence shown here is derived from an EMBL/GenBank/DDBJ whole genome shotgun (WGS) entry which is preliminary data.</text>
</comment>
<dbReference type="EMBL" id="QOCW01000028">
    <property type="protein sequence ID" value="RBW67894.1"/>
    <property type="molecule type" value="Genomic_DNA"/>
</dbReference>
<dbReference type="GO" id="GO:0017136">
    <property type="term" value="F:histone deacetylase activity, NAD-dependent"/>
    <property type="evidence" value="ECO:0007669"/>
    <property type="project" value="TreeGrafter"/>
</dbReference>
<evidence type="ECO:0000256" key="3">
    <source>
        <dbReference type="ARBA" id="ARBA00023027"/>
    </source>
</evidence>
<evidence type="ECO:0000313" key="6">
    <source>
        <dbReference type="EMBL" id="RBW67894.1"/>
    </source>
</evidence>
<keyword evidence="2" id="KW-0808">Transferase</keyword>
<dbReference type="Pfam" id="PF02146">
    <property type="entry name" value="SIR2"/>
    <property type="match status" value="1"/>
</dbReference>
<keyword evidence="3" id="KW-0520">NAD</keyword>
<dbReference type="InterPro" id="IPR050134">
    <property type="entry name" value="NAD-dep_sirtuin_deacylases"/>
</dbReference>
<proteinExistence type="predicted"/>
<dbReference type="InterPro" id="IPR026591">
    <property type="entry name" value="Sirtuin_cat_small_dom_sf"/>
</dbReference>
<dbReference type="PROSITE" id="PS50305">
    <property type="entry name" value="SIRTUIN"/>
    <property type="match status" value="1"/>
</dbReference>
<dbReference type="InterPro" id="IPR029035">
    <property type="entry name" value="DHS-like_NAD/FAD-binding_dom"/>
</dbReference>
<dbReference type="PANTHER" id="PTHR11085:SF10">
    <property type="entry name" value="NAD-DEPENDENT PROTEIN DEACYLASE SIRTUIN-5, MITOCHONDRIAL-RELATED"/>
    <property type="match status" value="1"/>
</dbReference>
<sequence length="79" mass="8939">MSVKSGIPDFRSSSGLWKNIDPRTVATVEAFQDHYSLFHEFYSMRIKSLESCVPHEGHLILADFEKRGLVNAIATQNVD</sequence>
<dbReference type="PANTHER" id="PTHR11085">
    <property type="entry name" value="NAD-DEPENDENT PROTEIN DEACYLASE SIRTUIN-5, MITOCHONDRIAL-RELATED"/>
    <property type="match status" value="1"/>
</dbReference>
<name>A0A366XUU8_9BACI</name>
<dbReference type="Proteomes" id="UP000253314">
    <property type="component" value="Unassembled WGS sequence"/>
</dbReference>
<evidence type="ECO:0000256" key="4">
    <source>
        <dbReference type="PROSITE-ProRule" id="PRU00236"/>
    </source>
</evidence>
<reference evidence="6 7" key="1">
    <citation type="submission" date="2018-07" db="EMBL/GenBank/DDBJ databases">
        <title>Lottiidibacillus patelloidae gen. nov., sp. nov., isolated from the intestinal tract of a marine limpet and the reclassification of B. taeanensis BH030017T, B. algicola KMM 3737T and B. hwajinpoensis SW-72T as genus Lottiidibacillus.</title>
        <authorList>
            <person name="Liu R."/>
            <person name="Huang Z."/>
        </authorList>
    </citation>
    <scope>NUCLEOTIDE SEQUENCE [LARGE SCALE GENOMIC DNA]</scope>
    <source>
        <strain evidence="6 7">BH030017</strain>
    </source>
</reference>
<organism evidence="6 7">
    <name type="scientific">Bacillus taeanensis</name>
    <dbReference type="NCBI Taxonomy" id="273032"/>
    <lineage>
        <taxon>Bacteria</taxon>
        <taxon>Bacillati</taxon>
        <taxon>Bacillota</taxon>
        <taxon>Bacilli</taxon>
        <taxon>Bacillales</taxon>
        <taxon>Bacillaceae</taxon>
        <taxon>Bacillus</taxon>
    </lineage>
</organism>
<evidence type="ECO:0000256" key="1">
    <source>
        <dbReference type="ARBA" id="ARBA00012928"/>
    </source>
</evidence>
<comment type="caution">
    <text evidence="4">Lacks conserved residue(s) required for the propagation of feature annotation.</text>
</comment>